<dbReference type="PANTHER" id="PTHR42953:SF1">
    <property type="entry name" value="METAL-BINDING PROTEIN HI_0362-RELATED"/>
    <property type="match status" value="1"/>
</dbReference>
<dbReference type="Proteomes" id="UP000240009">
    <property type="component" value="Unassembled WGS sequence"/>
</dbReference>
<dbReference type="GO" id="GO:0030313">
    <property type="term" value="C:cell envelope"/>
    <property type="evidence" value="ECO:0007669"/>
    <property type="project" value="UniProtKB-SubCell"/>
</dbReference>
<dbReference type="GO" id="GO:0046872">
    <property type="term" value="F:metal ion binding"/>
    <property type="evidence" value="ECO:0007669"/>
    <property type="project" value="UniProtKB-KW"/>
</dbReference>
<keyword evidence="5 7" id="KW-0732">Signal</keyword>
<evidence type="ECO:0000256" key="1">
    <source>
        <dbReference type="ARBA" id="ARBA00004196"/>
    </source>
</evidence>
<dbReference type="Gene3D" id="3.40.50.1980">
    <property type="entry name" value="Nitrogenase molybdenum iron protein domain"/>
    <property type="match status" value="2"/>
</dbReference>
<proteinExistence type="inferred from homology"/>
<dbReference type="PANTHER" id="PTHR42953">
    <property type="entry name" value="HIGH-AFFINITY ZINC UPTAKE SYSTEM PROTEIN ZNUA-RELATED"/>
    <property type="match status" value="1"/>
</dbReference>
<evidence type="ECO:0000313" key="9">
    <source>
        <dbReference type="Proteomes" id="UP000240009"/>
    </source>
</evidence>
<dbReference type="Pfam" id="PF01297">
    <property type="entry name" value="ZnuA"/>
    <property type="match status" value="1"/>
</dbReference>
<organism evidence="8 9">
    <name type="scientific">Blastopirellula marina</name>
    <dbReference type="NCBI Taxonomy" id="124"/>
    <lineage>
        <taxon>Bacteria</taxon>
        <taxon>Pseudomonadati</taxon>
        <taxon>Planctomycetota</taxon>
        <taxon>Planctomycetia</taxon>
        <taxon>Pirellulales</taxon>
        <taxon>Pirellulaceae</taxon>
        <taxon>Blastopirellula</taxon>
    </lineage>
</organism>
<dbReference type="InterPro" id="IPR050492">
    <property type="entry name" value="Bact_metal-bind_prot9"/>
</dbReference>
<dbReference type="InterPro" id="IPR006128">
    <property type="entry name" value="Lipoprotein_PsaA-like"/>
</dbReference>
<feature type="signal peptide" evidence="7">
    <location>
        <begin position="1"/>
        <end position="22"/>
    </location>
</feature>
<dbReference type="SUPFAM" id="SSF53807">
    <property type="entry name" value="Helical backbone' metal receptor"/>
    <property type="match status" value="1"/>
</dbReference>
<name>A0A2S8F0P5_9BACT</name>
<keyword evidence="4" id="KW-0479">Metal-binding</keyword>
<dbReference type="GO" id="GO:0007155">
    <property type="term" value="P:cell adhesion"/>
    <property type="evidence" value="ECO:0007669"/>
    <property type="project" value="InterPro"/>
</dbReference>
<comment type="subcellular location">
    <subcellularLocation>
        <location evidence="1">Cell envelope</location>
    </subcellularLocation>
</comment>
<accession>A0A2S8F0P5</accession>
<dbReference type="EMBL" id="PUIA01000074">
    <property type="protein sequence ID" value="PQO25726.1"/>
    <property type="molecule type" value="Genomic_DNA"/>
</dbReference>
<protein>
    <submittedName>
        <fullName evidence="8">ABC transporter substrate-binding protein</fullName>
    </submittedName>
</protein>
<dbReference type="PRINTS" id="PR00690">
    <property type="entry name" value="ADHESNFAMILY"/>
</dbReference>
<keyword evidence="3 6" id="KW-0813">Transport</keyword>
<evidence type="ECO:0000256" key="6">
    <source>
        <dbReference type="RuleBase" id="RU003512"/>
    </source>
</evidence>
<evidence type="ECO:0000313" key="8">
    <source>
        <dbReference type="EMBL" id="PQO25726.1"/>
    </source>
</evidence>
<comment type="caution">
    <text evidence="8">The sequence shown here is derived from an EMBL/GenBank/DDBJ whole genome shotgun (WGS) entry which is preliminary data.</text>
</comment>
<evidence type="ECO:0000256" key="4">
    <source>
        <dbReference type="ARBA" id="ARBA00022723"/>
    </source>
</evidence>
<evidence type="ECO:0000256" key="5">
    <source>
        <dbReference type="ARBA" id="ARBA00022729"/>
    </source>
</evidence>
<dbReference type="RefSeq" id="WP_105358399.1">
    <property type="nucleotide sequence ID" value="NZ_PUIA01000074.1"/>
</dbReference>
<dbReference type="InterPro" id="IPR006127">
    <property type="entry name" value="ZnuA-like"/>
</dbReference>
<feature type="chain" id="PRO_5015549717" evidence="7">
    <location>
        <begin position="23"/>
        <end position="299"/>
    </location>
</feature>
<gene>
    <name evidence="8" type="ORF">C5Y96_23225</name>
</gene>
<sequence>MFTRRYAISLFLAILLPTTLFAQEKRQVIVCSTTQVADFARQVVGDRMEVKCILAAGQDPHLYEKKPGDAQLVSTADLCLENGWHLEGNDWMNKLATQTGRPIVTCVEGCQPLQVPGIEQAMHDPHVWFSCTNAAIYVRNIRDAVIKLDPEHADEYRSRAGLYLDQLRTLHSWIVREINNIPVEQRVLVTSHDAFNYFCHAYGMQSATPVGWSTGDEVGAGITPQRRQETIDSIRDHKVKAIFVETSVNPTMVREIAREAGVKIGGELYSDSMGGPDTAGETYIGMMRENVITIVQALK</sequence>
<dbReference type="GO" id="GO:0030001">
    <property type="term" value="P:metal ion transport"/>
    <property type="evidence" value="ECO:0007669"/>
    <property type="project" value="InterPro"/>
</dbReference>
<dbReference type="AlphaFoldDB" id="A0A2S8F0P5"/>
<evidence type="ECO:0000256" key="3">
    <source>
        <dbReference type="ARBA" id="ARBA00022448"/>
    </source>
</evidence>
<evidence type="ECO:0000256" key="7">
    <source>
        <dbReference type="SAM" id="SignalP"/>
    </source>
</evidence>
<reference evidence="8 9" key="1">
    <citation type="submission" date="2018-02" db="EMBL/GenBank/DDBJ databases">
        <title>Comparative genomes isolates from brazilian mangrove.</title>
        <authorList>
            <person name="Araujo J.E."/>
            <person name="Taketani R.G."/>
            <person name="Silva M.C.P."/>
            <person name="Loureco M.V."/>
            <person name="Andreote F.D."/>
        </authorList>
    </citation>
    <scope>NUCLEOTIDE SEQUENCE [LARGE SCALE GENOMIC DNA]</scope>
    <source>
        <strain evidence="8 9">HEX-2 MGV</strain>
    </source>
</reference>
<dbReference type="InterPro" id="IPR006129">
    <property type="entry name" value="AdhesinB"/>
</dbReference>
<evidence type="ECO:0000256" key="2">
    <source>
        <dbReference type="ARBA" id="ARBA00011028"/>
    </source>
</evidence>
<dbReference type="OrthoDB" id="9793396at2"/>
<dbReference type="PRINTS" id="PR00691">
    <property type="entry name" value="ADHESINB"/>
</dbReference>
<comment type="similarity">
    <text evidence="2 6">Belongs to the bacterial solute-binding protein 9 family.</text>
</comment>